<accession>A0ABQ5DVA8</accession>
<evidence type="ECO:0000313" key="1">
    <source>
        <dbReference type="EMBL" id="GJT43110.1"/>
    </source>
</evidence>
<gene>
    <name evidence="1" type="ORF">Tco_0951825</name>
</gene>
<organism evidence="1 2">
    <name type="scientific">Tanacetum coccineum</name>
    <dbReference type="NCBI Taxonomy" id="301880"/>
    <lineage>
        <taxon>Eukaryota</taxon>
        <taxon>Viridiplantae</taxon>
        <taxon>Streptophyta</taxon>
        <taxon>Embryophyta</taxon>
        <taxon>Tracheophyta</taxon>
        <taxon>Spermatophyta</taxon>
        <taxon>Magnoliopsida</taxon>
        <taxon>eudicotyledons</taxon>
        <taxon>Gunneridae</taxon>
        <taxon>Pentapetalae</taxon>
        <taxon>asterids</taxon>
        <taxon>campanulids</taxon>
        <taxon>Asterales</taxon>
        <taxon>Asteraceae</taxon>
        <taxon>Asteroideae</taxon>
        <taxon>Anthemideae</taxon>
        <taxon>Anthemidinae</taxon>
        <taxon>Tanacetum</taxon>
    </lineage>
</organism>
<dbReference type="Proteomes" id="UP001151760">
    <property type="component" value="Unassembled WGS sequence"/>
</dbReference>
<sequence length="356" mass="39890">MEGVTPFIGCEFHDGVHLWAAMMLHPTADAAGRAEDPHSTTSCIFQRLEQGVWWVSTHLETDAGTLKRAIRGGTLYFDTFISSKEVLKKGDVDPLKDYSRLVIRSSRSTINSVPSEDMEETRRRRRFPLRRKRSCLNRQCQGKGSYPEWIVLLNFYAEDAQAEETVCNRGHTFVERRTCLLRKRRSEPWQIYDKIVELSRVAGVEAIWRGCTLIDAKLGNNQRCGQLNNGTITDEMLSSRLCLNNSLSVIRTSDIADVCEQGTLVECSVIILYSTQACNSEPPSKRTTGFEAALVEVVVSNPAVVQLLLCLALLLCHFCWCGVFVIPASPVPLLQSAMDSAGSHHGEWSVSPLQFY</sequence>
<proteinExistence type="predicted"/>
<reference evidence="1" key="2">
    <citation type="submission" date="2022-01" db="EMBL/GenBank/DDBJ databases">
        <authorList>
            <person name="Yamashiro T."/>
            <person name="Shiraishi A."/>
            <person name="Satake H."/>
            <person name="Nakayama K."/>
        </authorList>
    </citation>
    <scope>NUCLEOTIDE SEQUENCE</scope>
</reference>
<keyword evidence="2" id="KW-1185">Reference proteome</keyword>
<comment type="caution">
    <text evidence="1">The sequence shown here is derived from an EMBL/GenBank/DDBJ whole genome shotgun (WGS) entry which is preliminary data.</text>
</comment>
<reference evidence="1" key="1">
    <citation type="journal article" date="2022" name="Int. J. Mol. Sci.">
        <title>Draft Genome of Tanacetum Coccineum: Genomic Comparison of Closely Related Tanacetum-Family Plants.</title>
        <authorList>
            <person name="Yamashiro T."/>
            <person name="Shiraishi A."/>
            <person name="Nakayama K."/>
            <person name="Satake H."/>
        </authorList>
    </citation>
    <scope>NUCLEOTIDE SEQUENCE</scope>
</reference>
<dbReference type="EMBL" id="BQNB010015701">
    <property type="protein sequence ID" value="GJT43110.1"/>
    <property type="molecule type" value="Genomic_DNA"/>
</dbReference>
<protein>
    <submittedName>
        <fullName evidence="1">Uncharacterized protein</fullName>
    </submittedName>
</protein>
<name>A0ABQ5DVA8_9ASTR</name>
<evidence type="ECO:0000313" key="2">
    <source>
        <dbReference type="Proteomes" id="UP001151760"/>
    </source>
</evidence>